<dbReference type="Pfam" id="PF01810">
    <property type="entry name" value="LysE"/>
    <property type="match status" value="1"/>
</dbReference>
<evidence type="ECO:0000256" key="4">
    <source>
        <dbReference type="ARBA" id="ARBA00022692"/>
    </source>
</evidence>
<proteinExistence type="inferred from homology"/>
<dbReference type="PANTHER" id="PTHR30086:SF14">
    <property type="entry name" value="HOMOSERINE_HOMOSERINE LACTONE EFFLUX PROTEIN"/>
    <property type="match status" value="1"/>
</dbReference>
<comment type="subcellular location">
    <subcellularLocation>
        <location evidence="1">Cell membrane</location>
        <topology evidence="1">Multi-pass membrane protein</topology>
    </subcellularLocation>
</comment>
<protein>
    <submittedName>
        <fullName evidence="8">Threonine efflux protein</fullName>
    </submittedName>
</protein>
<dbReference type="Proteomes" id="UP000018211">
    <property type="component" value="Unassembled WGS sequence"/>
</dbReference>
<feature type="transmembrane region" description="Helical" evidence="7">
    <location>
        <begin position="37"/>
        <end position="61"/>
    </location>
</feature>
<feature type="transmembrane region" description="Helical" evidence="7">
    <location>
        <begin position="6"/>
        <end position="25"/>
    </location>
</feature>
<evidence type="ECO:0000313" key="8">
    <source>
        <dbReference type="EMBL" id="CCO48087.1"/>
    </source>
</evidence>
<keyword evidence="6 7" id="KW-0472">Membrane</keyword>
<sequence length="205" mass="21882">MISMEFLLTSLIVVLIPGTGVIYTISAGLFQGRKASIAASFGCTLGIIPALLACVLGLSAILHTSALAFQVVKYIGVAYLLYLAWGMWRSSSEGEMTFAKSSEVSFKKIAIQGCLINILNPKLSLFFLAFLPQFVPADSSSTLGSMLILGSVFMLMTFIVFIGYGLLANTVSQYVTQSKRAISYLQKTFAASFAGLGAKLALSDN</sequence>
<evidence type="ECO:0000256" key="7">
    <source>
        <dbReference type="SAM" id="Phobius"/>
    </source>
</evidence>
<accession>A0AAV2VTY6</accession>
<feature type="transmembrane region" description="Helical" evidence="7">
    <location>
        <begin position="67"/>
        <end position="88"/>
    </location>
</feature>
<evidence type="ECO:0000256" key="2">
    <source>
        <dbReference type="ARBA" id="ARBA00007928"/>
    </source>
</evidence>
<dbReference type="RefSeq" id="WP_022612686.1">
    <property type="nucleotide sequence ID" value="NZ_LK391965.1"/>
</dbReference>
<dbReference type="PANTHER" id="PTHR30086">
    <property type="entry name" value="ARGININE EXPORTER PROTEIN ARGO"/>
    <property type="match status" value="1"/>
</dbReference>
<feature type="transmembrane region" description="Helical" evidence="7">
    <location>
        <begin position="143"/>
        <end position="167"/>
    </location>
</feature>
<comment type="similarity">
    <text evidence="2">Belongs to the Rht family.</text>
</comment>
<keyword evidence="3" id="KW-1003">Cell membrane</keyword>
<comment type="caution">
    <text evidence="8">The sequence shown here is derived from an EMBL/GenBank/DDBJ whole genome shotgun (WGS) entry which is preliminary data.</text>
</comment>
<dbReference type="GO" id="GO:0005886">
    <property type="term" value="C:plasma membrane"/>
    <property type="evidence" value="ECO:0007669"/>
    <property type="project" value="UniProtKB-SubCell"/>
</dbReference>
<gene>
    <name evidence="8" type="ORF">VIBNISOn1_450050</name>
</gene>
<reference evidence="8 9" key="1">
    <citation type="journal article" date="2013" name="ISME J.">
        <title>Comparative genomics of pathogenic lineages of Vibrio nigripulchritudo identifies virulence-associated traits.</title>
        <authorList>
            <person name="Goudenege D."/>
            <person name="Labreuche Y."/>
            <person name="Krin E."/>
            <person name="Ansquer D."/>
            <person name="Mangenot S."/>
            <person name="Calteau A."/>
            <person name="Medigue C."/>
            <person name="Mazel D."/>
            <person name="Polz M.F."/>
            <person name="Le Roux F."/>
        </authorList>
    </citation>
    <scope>NUCLEOTIDE SEQUENCE [LARGE SCALE GENOMIC DNA]</scope>
    <source>
        <strain evidence="8 9">SOn1</strain>
    </source>
</reference>
<evidence type="ECO:0000313" key="9">
    <source>
        <dbReference type="Proteomes" id="UP000018211"/>
    </source>
</evidence>
<feature type="transmembrane region" description="Helical" evidence="7">
    <location>
        <begin position="109"/>
        <end position="131"/>
    </location>
</feature>
<keyword evidence="5 7" id="KW-1133">Transmembrane helix</keyword>
<dbReference type="GO" id="GO:0042970">
    <property type="term" value="F:homoserine transmembrane transporter activity"/>
    <property type="evidence" value="ECO:0007669"/>
    <property type="project" value="TreeGrafter"/>
</dbReference>
<evidence type="ECO:0000256" key="5">
    <source>
        <dbReference type="ARBA" id="ARBA00022989"/>
    </source>
</evidence>
<dbReference type="InterPro" id="IPR001123">
    <property type="entry name" value="LeuE-type"/>
</dbReference>
<dbReference type="AlphaFoldDB" id="A0AAV2VTY6"/>
<evidence type="ECO:0000256" key="1">
    <source>
        <dbReference type="ARBA" id="ARBA00004651"/>
    </source>
</evidence>
<dbReference type="EMBL" id="CAOF01000137">
    <property type="protein sequence ID" value="CCO48087.1"/>
    <property type="molecule type" value="Genomic_DNA"/>
</dbReference>
<evidence type="ECO:0000256" key="3">
    <source>
        <dbReference type="ARBA" id="ARBA00022475"/>
    </source>
</evidence>
<evidence type="ECO:0000256" key="6">
    <source>
        <dbReference type="ARBA" id="ARBA00023136"/>
    </source>
</evidence>
<keyword evidence="4 7" id="KW-0812">Transmembrane</keyword>
<dbReference type="PIRSF" id="PIRSF006324">
    <property type="entry name" value="LeuE"/>
    <property type="match status" value="1"/>
</dbReference>
<name>A0AAV2VTY6_9VIBR</name>
<organism evidence="8 9">
    <name type="scientific">Vibrio nigripulchritudo SOn1</name>
    <dbReference type="NCBI Taxonomy" id="1238450"/>
    <lineage>
        <taxon>Bacteria</taxon>
        <taxon>Pseudomonadati</taxon>
        <taxon>Pseudomonadota</taxon>
        <taxon>Gammaproteobacteria</taxon>
        <taxon>Vibrionales</taxon>
        <taxon>Vibrionaceae</taxon>
        <taxon>Vibrio</taxon>
    </lineage>
</organism>